<dbReference type="HOGENOM" id="CLU_1971182_0_0_1"/>
<feature type="compositionally biased region" description="Basic and acidic residues" evidence="1">
    <location>
        <begin position="43"/>
        <end position="53"/>
    </location>
</feature>
<protein>
    <submittedName>
        <fullName evidence="2">Uncharacterized protein</fullName>
    </submittedName>
</protein>
<evidence type="ECO:0000313" key="2">
    <source>
        <dbReference type="EMBL" id="KIM98640.1"/>
    </source>
</evidence>
<feature type="region of interest" description="Disordered" evidence="1">
    <location>
        <begin position="103"/>
        <end position="127"/>
    </location>
</feature>
<organism evidence="2 3">
    <name type="scientific">Oidiodendron maius (strain Zn)</name>
    <dbReference type="NCBI Taxonomy" id="913774"/>
    <lineage>
        <taxon>Eukaryota</taxon>
        <taxon>Fungi</taxon>
        <taxon>Dikarya</taxon>
        <taxon>Ascomycota</taxon>
        <taxon>Pezizomycotina</taxon>
        <taxon>Leotiomycetes</taxon>
        <taxon>Leotiomycetes incertae sedis</taxon>
        <taxon>Myxotrichaceae</taxon>
        <taxon>Oidiodendron</taxon>
    </lineage>
</organism>
<keyword evidence="3" id="KW-1185">Reference proteome</keyword>
<dbReference type="AlphaFoldDB" id="A0A0C3GRJ0"/>
<sequence>MAEKARADFLLDEFVEEQTGLFLPRLIEKRFNSAAVQPQQVNLERKSISEERTSTVSFQPGTSDMSSADGNPDETATKKGKEELWAGKVEGFLGKQAEVDRAAEFRSRTPTVRTNLPPRNPNCGQNN</sequence>
<feature type="region of interest" description="Disordered" evidence="1">
    <location>
        <begin position="43"/>
        <end position="81"/>
    </location>
</feature>
<gene>
    <name evidence="2" type="ORF">OIDMADRAFT_20134</name>
</gene>
<proteinExistence type="predicted"/>
<dbReference type="Proteomes" id="UP000054321">
    <property type="component" value="Unassembled WGS sequence"/>
</dbReference>
<dbReference type="InParanoid" id="A0A0C3GRJ0"/>
<feature type="compositionally biased region" description="Polar residues" evidence="1">
    <location>
        <begin position="54"/>
        <end position="69"/>
    </location>
</feature>
<name>A0A0C3GRJ0_OIDMZ</name>
<accession>A0A0C3GRJ0</accession>
<evidence type="ECO:0000313" key="3">
    <source>
        <dbReference type="Proteomes" id="UP000054321"/>
    </source>
</evidence>
<dbReference type="EMBL" id="KN832880">
    <property type="protein sequence ID" value="KIM98640.1"/>
    <property type="molecule type" value="Genomic_DNA"/>
</dbReference>
<reference evidence="2 3" key="1">
    <citation type="submission" date="2014-04" db="EMBL/GenBank/DDBJ databases">
        <authorList>
            <consortium name="DOE Joint Genome Institute"/>
            <person name="Kuo A."/>
            <person name="Martino E."/>
            <person name="Perotto S."/>
            <person name="Kohler A."/>
            <person name="Nagy L.G."/>
            <person name="Floudas D."/>
            <person name="Copeland A."/>
            <person name="Barry K.W."/>
            <person name="Cichocki N."/>
            <person name="Veneault-Fourrey C."/>
            <person name="LaButti K."/>
            <person name="Lindquist E.A."/>
            <person name="Lipzen A."/>
            <person name="Lundell T."/>
            <person name="Morin E."/>
            <person name="Murat C."/>
            <person name="Sun H."/>
            <person name="Tunlid A."/>
            <person name="Henrissat B."/>
            <person name="Grigoriev I.V."/>
            <person name="Hibbett D.S."/>
            <person name="Martin F."/>
            <person name="Nordberg H.P."/>
            <person name="Cantor M.N."/>
            <person name="Hua S.X."/>
        </authorList>
    </citation>
    <scope>NUCLEOTIDE SEQUENCE [LARGE SCALE GENOMIC DNA]</scope>
    <source>
        <strain evidence="2 3">Zn</strain>
    </source>
</reference>
<evidence type="ECO:0000256" key="1">
    <source>
        <dbReference type="SAM" id="MobiDB-lite"/>
    </source>
</evidence>
<reference evidence="3" key="2">
    <citation type="submission" date="2015-01" db="EMBL/GenBank/DDBJ databases">
        <title>Evolutionary Origins and Diversification of the Mycorrhizal Mutualists.</title>
        <authorList>
            <consortium name="DOE Joint Genome Institute"/>
            <consortium name="Mycorrhizal Genomics Consortium"/>
            <person name="Kohler A."/>
            <person name="Kuo A."/>
            <person name="Nagy L.G."/>
            <person name="Floudas D."/>
            <person name="Copeland A."/>
            <person name="Barry K.W."/>
            <person name="Cichocki N."/>
            <person name="Veneault-Fourrey C."/>
            <person name="LaButti K."/>
            <person name="Lindquist E.A."/>
            <person name="Lipzen A."/>
            <person name="Lundell T."/>
            <person name="Morin E."/>
            <person name="Murat C."/>
            <person name="Riley R."/>
            <person name="Ohm R."/>
            <person name="Sun H."/>
            <person name="Tunlid A."/>
            <person name="Henrissat B."/>
            <person name="Grigoriev I.V."/>
            <person name="Hibbett D.S."/>
            <person name="Martin F."/>
        </authorList>
    </citation>
    <scope>NUCLEOTIDE SEQUENCE [LARGE SCALE GENOMIC DNA]</scope>
    <source>
        <strain evidence="3">Zn</strain>
    </source>
</reference>